<accession>A0A6A6R0H8</accession>
<sequence length="263" mass="29407">MNYLRNMVTLTPFAPESTRPEPIEGPALPWNPSPSDTILVRSYLVHLKLPTELALTIIDYAQYYPIVRGHRDEELKVVASNYKGNSAAALYVVSEPIPAIENGERIKRKTVKFKVRSRDQGWGGEHGCPGTYNGSFTWFEASILRPSGSAKVTFIPLNMIISPRPTSSSLERYHVSLAAPSNTPNDPVWHIQRNMCASPQERTYEVEWRDGSTFDPLPGSGDGQGFCETLQPGDRIAIWARALYPGWENHVKEVGVEVLLEID</sequence>
<gene>
    <name evidence="1" type="ORF">BU16DRAFT_615332</name>
</gene>
<dbReference type="Proteomes" id="UP000799750">
    <property type="component" value="Unassembled WGS sequence"/>
</dbReference>
<proteinExistence type="predicted"/>
<keyword evidence="2" id="KW-1185">Reference proteome</keyword>
<name>A0A6A6R0H8_9PEZI</name>
<reference evidence="1" key="1">
    <citation type="journal article" date="2020" name="Stud. Mycol.">
        <title>101 Dothideomycetes genomes: a test case for predicting lifestyles and emergence of pathogens.</title>
        <authorList>
            <person name="Haridas S."/>
            <person name="Albert R."/>
            <person name="Binder M."/>
            <person name="Bloem J."/>
            <person name="Labutti K."/>
            <person name="Salamov A."/>
            <person name="Andreopoulos B."/>
            <person name="Baker S."/>
            <person name="Barry K."/>
            <person name="Bills G."/>
            <person name="Bluhm B."/>
            <person name="Cannon C."/>
            <person name="Castanera R."/>
            <person name="Culley D."/>
            <person name="Daum C."/>
            <person name="Ezra D."/>
            <person name="Gonzalez J."/>
            <person name="Henrissat B."/>
            <person name="Kuo A."/>
            <person name="Liang C."/>
            <person name="Lipzen A."/>
            <person name="Lutzoni F."/>
            <person name="Magnuson J."/>
            <person name="Mondo S."/>
            <person name="Nolan M."/>
            <person name="Ohm R."/>
            <person name="Pangilinan J."/>
            <person name="Park H.-J."/>
            <person name="Ramirez L."/>
            <person name="Alfaro M."/>
            <person name="Sun H."/>
            <person name="Tritt A."/>
            <person name="Yoshinaga Y."/>
            <person name="Zwiers L.-H."/>
            <person name="Turgeon B."/>
            <person name="Goodwin S."/>
            <person name="Spatafora J."/>
            <person name="Crous P."/>
            <person name="Grigoriev I."/>
        </authorList>
    </citation>
    <scope>NUCLEOTIDE SEQUENCE</scope>
    <source>
        <strain evidence="1">CBS 269.34</strain>
    </source>
</reference>
<dbReference type="AlphaFoldDB" id="A0A6A6R0H8"/>
<evidence type="ECO:0000313" key="1">
    <source>
        <dbReference type="EMBL" id="KAF2498268.1"/>
    </source>
</evidence>
<organism evidence="1 2">
    <name type="scientific">Lophium mytilinum</name>
    <dbReference type="NCBI Taxonomy" id="390894"/>
    <lineage>
        <taxon>Eukaryota</taxon>
        <taxon>Fungi</taxon>
        <taxon>Dikarya</taxon>
        <taxon>Ascomycota</taxon>
        <taxon>Pezizomycotina</taxon>
        <taxon>Dothideomycetes</taxon>
        <taxon>Pleosporomycetidae</taxon>
        <taxon>Mytilinidiales</taxon>
        <taxon>Mytilinidiaceae</taxon>
        <taxon>Lophium</taxon>
    </lineage>
</organism>
<dbReference type="OrthoDB" id="66095at2759"/>
<evidence type="ECO:0000313" key="2">
    <source>
        <dbReference type="Proteomes" id="UP000799750"/>
    </source>
</evidence>
<dbReference type="EMBL" id="MU004185">
    <property type="protein sequence ID" value="KAF2498268.1"/>
    <property type="molecule type" value="Genomic_DNA"/>
</dbReference>
<protein>
    <submittedName>
        <fullName evidence="1">Uncharacterized protein</fullName>
    </submittedName>
</protein>